<evidence type="ECO:0000259" key="6">
    <source>
        <dbReference type="PROSITE" id="PS51713"/>
    </source>
</evidence>
<dbReference type="GO" id="GO:0005525">
    <property type="term" value="F:GTP binding"/>
    <property type="evidence" value="ECO:0007669"/>
    <property type="project" value="UniProtKB-KW"/>
</dbReference>
<sequence length="297" mass="32467">MTHFETRSGFVSVVGRPNVGKSTLVNAIVGKKVAITSSRPQTTRNTIRGVLTLPDEAAQIVLVDTPGIHKPRTALGERLNTLVYGSLAEADAALFLIDATHAIGPGDRLIAERLQQADVPVVLVINKVDIADKDKVLLQLAEASSWEFDAYVPVSARKGDGTDLVVAELVAMLPPGPFFFPPDAHSDQPDIFLAGEIIREKYLARLREELPHSLAVVVDDMETDDKGLLRISATAYVERESQKGMAIGKGGSMIKAVGTEAREDLERLFGTKVFLELRVKVEKDWQRSDEMLDRLGF</sequence>
<evidence type="ECO:0000256" key="2">
    <source>
        <dbReference type="ARBA" id="ARBA00022741"/>
    </source>
</evidence>
<protein>
    <submittedName>
        <fullName evidence="7">GTP-binding protein Era</fullName>
    </submittedName>
</protein>
<evidence type="ECO:0000256" key="1">
    <source>
        <dbReference type="ARBA" id="ARBA00007921"/>
    </source>
</evidence>
<dbReference type="GO" id="GO:0019843">
    <property type="term" value="F:rRNA binding"/>
    <property type="evidence" value="ECO:0007669"/>
    <property type="project" value="TreeGrafter"/>
</dbReference>
<dbReference type="PROSITE" id="PS51713">
    <property type="entry name" value="G_ERA"/>
    <property type="match status" value="1"/>
</dbReference>
<comment type="similarity">
    <text evidence="1">Belongs to the TRAFAC class TrmE-Era-EngA-EngB-Septin-like GTPase superfamily. Era GTPase family.</text>
</comment>
<evidence type="ECO:0000256" key="3">
    <source>
        <dbReference type="ARBA" id="ARBA00022884"/>
    </source>
</evidence>
<dbReference type="CDD" id="cd22534">
    <property type="entry name" value="KH-II_Era"/>
    <property type="match status" value="1"/>
</dbReference>
<dbReference type="InterPro" id="IPR005662">
    <property type="entry name" value="GTPase_Era-like"/>
</dbReference>
<dbReference type="PANTHER" id="PTHR42698:SF1">
    <property type="entry name" value="GTPASE ERA, MITOCHONDRIAL"/>
    <property type="match status" value="1"/>
</dbReference>
<evidence type="ECO:0000313" key="7">
    <source>
        <dbReference type="EMBL" id="VAW03049.1"/>
    </source>
</evidence>
<dbReference type="PROSITE" id="PS50823">
    <property type="entry name" value="KH_TYPE_2"/>
    <property type="match status" value="1"/>
</dbReference>
<accession>A0A3B0SR81</accession>
<organism evidence="7">
    <name type="scientific">hydrothermal vent metagenome</name>
    <dbReference type="NCBI Taxonomy" id="652676"/>
    <lineage>
        <taxon>unclassified sequences</taxon>
        <taxon>metagenomes</taxon>
        <taxon>ecological metagenomes</taxon>
    </lineage>
</organism>
<dbReference type="AlphaFoldDB" id="A0A3B0SR81"/>
<name>A0A3B0SR81_9ZZZZ</name>
<dbReference type="EMBL" id="UOEI01000351">
    <property type="protein sequence ID" value="VAW03049.1"/>
    <property type="molecule type" value="Genomic_DNA"/>
</dbReference>
<dbReference type="GO" id="GO:0005829">
    <property type="term" value="C:cytosol"/>
    <property type="evidence" value="ECO:0007669"/>
    <property type="project" value="TreeGrafter"/>
</dbReference>
<evidence type="ECO:0000259" key="5">
    <source>
        <dbReference type="PROSITE" id="PS50823"/>
    </source>
</evidence>
<feature type="domain" description="KH type-2" evidence="5">
    <location>
        <begin position="206"/>
        <end position="283"/>
    </location>
</feature>
<dbReference type="GO" id="GO:0043024">
    <property type="term" value="F:ribosomal small subunit binding"/>
    <property type="evidence" value="ECO:0007669"/>
    <property type="project" value="TreeGrafter"/>
</dbReference>
<dbReference type="HAMAP" id="MF_00367">
    <property type="entry name" value="GTPase_Era"/>
    <property type="match status" value="1"/>
</dbReference>
<dbReference type="InterPro" id="IPR005225">
    <property type="entry name" value="Small_GTP-bd"/>
</dbReference>
<dbReference type="SUPFAM" id="SSF52540">
    <property type="entry name" value="P-loop containing nucleoside triphosphate hydrolases"/>
    <property type="match status" value="1"/>
</dbReference>
<dbReference type="PANTHER" id="PTHR42698">
    <property type="entry name" value="GTPASE ERA"/>
    <property type="match status" value="1"/>
</dbReference>
<dbReference type="Pfam" id="PF07650">
    <property type="entry name" value="KH_2"/>
    <property type="match status" value="1"/>
</dbReference>
<dbReference type="NCBIfam" id="TIGR00231">
    <property type="entry name" value="small_GTP"/>
    <property type="match status" value="1"/>
</dbReference>
<dbReference type="GO" id="GO:0000028">
    <property type="term" value="P:ribosomal small subunit assembly"/>
    <property type="evidence" value="ECO:0007669"/>
    <property type="project" value="TreeGrafter"/>
</dbReference>
<dbReference type="SUPFAM" id="SSF54814">
    <property type="entry name" value="Prokaryotic type KH domain (KH-domain type II)"/>
    <property type="match status" value="1"/>
</dbReference>
<reference evidence="7" key="1">
    <citation type="submission" date="2018-06" db="EMBL/GenBank/DDBJ databases">
        <authorList>
            <person name="Zhirakovskaya E."/>
        </authorList>
    </citation>
    <scope>NUCLEOTIDE SEQUENCE</scope>
</reference>
<evidence type="ECO:0000256" key="4">
    <source>
        <dbReference type="ARBA" id="ARBA00023134"/>
    </source>
</evidence>
<dbReference type="Pfam" id="PF01926">
    <property type="entry name" value="MMR_HSR1"/>
    <property type="match status" value="1"/>
</dbReference>
<dbReference type="InterPro" id="IPR006073">
    <property type="entry name" value="GTP-bd"/>
</dbReference>
<keyword evidence="4" id="KW-0342">GTP-binding</keyword>
<proteinExistence type="inferred from homology"/>
<dbReference type="InterPro" id="IPR009019">
    <property type="entry name" value="KH_sf_prok-type"/>
</dbReference>
<dbReference type="InterPro" id="IPR015946">
    <property type="entry name" value="KH_dom-like_a/b"/>
</dbReference>
<dbReference type="InterPro" id="IPR027417">
    <property type="entry name" value="P-loop_NTPase"/>
</dbReference>
<dbReference type="InterPro" id="IPR030388">
    <property type="entry name" value="G_ERA_dom"/>
</dbReference>
<keyword evidence="2" id="KW-0547">Nucleotide-binding</keyword>
<dbReference type="CDD" id="cd04163">
    <property type="entry name" value="Era"/>
    <property type="match status" value="1"/>
</dbReference>
<dbReference type="Gene3D" id="3.30.300.20">
    <property type="match status" value="1"/>
</dbReference>
<keyword evidence="3" id="KW-0694">RNA-binding</keyword>
<dbReference type="InterPro" id="IPR004044">
    <property type="entry name" value="KH_dom_type_2"/>
</dbReference>
<dbReference type="NCBIfam" id="NF000908">
    <property type="entry name" value="PRK00089.1"/>
    <property type="match status" value="1"/>
</dbReference>
<dbReference type="PRINTS" id="PR00449">
    <property type="entry name" value="RASTRNSFRMNG"/>
</dbReference>
<dbReference type="NCBIfam" id="TIGR00436">
    <property type="entry name" value="era"/>
    <property type="match status" value="1"/>
</dbReference>
<dbReference type="FunFam" id="3.30.300.20:FF:000003">
    <property type="entry name" value="GTPase Era"/>
    <property type="match status" value="1"/>
</dbReference>
<gene>
    <name evidence="7" type="ORF">MNBD_ACTINO01-1568</name>
</gene>
<dbReference type="Gene3D" id="3.40.50.300">
    <property type="entry name" value="P-loop containing nucleotide triphosphate hydrolases"/>
    <property type="match status" value="1"/>
</dbReference>
<feature type="domain" description="Era-type G" evidence="6">
    <location>
        <begin position="7"/>
        <end position="175"/>
    </location>
</feature>